<dbReference type="EMBL" id="RCMI01000045">
    <property type="protein sequence ID" value="KAG2939815.1"/>
    <property type="molecule type" value="Genomic_DNA"/>
</dbReference>
<feature type="signal peptide" evidence="2">
    <location>
        <begin position="1"/>
        <end position="21"/>
    </location>
</feature>
<dbReference type="Proteomes" id="UP000774804">
    <property type="component" value="Unassembled WGS sequence"/>
</dbReference>
<dbReference type="EMBL" id="RCMK01000016">
    <property type="protein sequence ID" value="KAG2954241.1"/>
    <property type="molecule type" value="Genomic_DNA"/>
</dbReference>
<evidence type="ECO:0000313" key="4">
    <source>
        <dbReference type="EMBL" id="KAG2939815.1"/>
    </source>
</evidence>
<dbReference type="Proteomes" id="UP000697107">
    <property type="component" value="Unassembled WGS sequence"/>
</dbReference>
<evidence type="ECO:0000313" key="8">
    <source>
        <dbReference type="Proteomes" id="UP000760860"/>
    </source>
</evidence>
<dbReference type="EMBL" id="RCML01000011">
    <property type="protein sequence ID" value="KAG2999020.1"/>
    <property type="molecule type" value="Genomic_DNA"/>
</dbReference>
<evidence type="ECO:0000313" key="5">
    <source>
        <dbReference type="EMBL" id="KAG2954241.1"/>
    </source>
</evidence>
<accession>A0A8T1IQC4</accession>
<reference evidence="7" key="1">
    <citation type="submission" date="2018-05" db="EMBL/GenBank/DDBJ databases">
        <title>Effector identification in a new, highly contiguous assembly of the strawberry crown rot pathogen Phytophthora cactorum.</title>
        <authorList>
            <person name="Armitage A.D."/>
            <person name="Nellist C.F."/>
            <person name="Bates H."/>
            <person name="Vickerstaff R.J."/>
            <person name="Harrison R.J."/>
        </authorList>
    </citation>
    <scope>NUCLEOTIDE SEQUENCE</scope>
    <source>
        <strain evidence="3">15-7</strain>
        <strain evidence="4">4032</strain>
        <strain evidence="5">4040</strain>
        <strain evidence="6">P415</strain>
        <strain evidence="7">P421</strain>
    </source>
</reference>
<keyword evidence="1" id="KW-1133">Transmembrane helix</keyword>
<evidence type="ECO:0000256" key="1">
    <source>
        <dbReference type="SAM" id="Phobius"/>
    </source>
</evidence>
<evidence type="ECO:0000313" key="7">
    <source>
        <dbReference type="EMBL" id="KAG3227625.1"/>
    </source>
</evidence>
<organism evidence="7 8">
    <name type="scientific">Phytophthora cactorum</name>
    <dbReference type="NCBI Taxonomy" id="29920"/>
    <lineage>
        <taxon>Eukaryota</taxon>
        <taxon>Sar</taxon>
        <taxon>Stramenopiles</taxon>
        <taxon>Oomycota</taxon>
        <taxon>Peronosporomycetes</taxon>
        <taxon>Peronosporales</taxon>
        <taxon>Peronosporaceae</taxon>
        <taxon>Phytophthora</taxon>
    </lineage>
</organism>
<dbReference type="EMBL" id="RCMG01000016">
    <property type="protein sequence ID" value="KAG2868081.1"/>
    <property type="molecule type" value="Genomic_DNA"/>
</dbReference>
<keyword evidence="1" id="KW-0812">Transmembrane</keyword>
<dbReference type="Proteomes" id="UP000736787">
    <property type="component" value="Unassembled WGS sequence"/>
</dbReference>
<dbReference type="Proteomes" id="UP000760860">
    <property type="component" value="Unassembled WGS sequence"/>
</dbReference>
<name>A0A8T1IQC4_9STRA</name>
<feature type="transmembrane region" description="Helical" evidence="1">
    <location>
        <begin position="37"/>
        <end position="57"/>
    </location>
</feature>
<comment type="caution">
    <text evidence="7">The sequence shown here is derived from an EMBL/GenBank/DDBJ whole genome shotgun (WGS) entry which is preliminary data.</text>
</comment>
<keyword evidence="2" id="KW-0732">Signal</keyword>
<protein>
    <submittedName>
        <fullName evidence="7">Uncharacterized protein</fullName>
    </submittedName>
</protein>
<dbReference type="AlphaFoldDB" id="A0A8T1IQC4"/>
<evidence type="ECO:0000313" key="6">
    <source>
        <dbReference type="EMBL" id="KAG2999020.1"/>
    </source>
</evidence>
<keyword evidence="1" id="KW-0472">Membrane</keyword>
<sequence>MLNLLFRMLLSVFPLSLRIFAVECPKRSFQAVDLVYRGPLIVVIAIAAVVEFSVAIADFRAYNSERRPLPERFLKDTRIAGSVCSLPG</sequence>
<proteinExistence type="predicted"/>
<gene>
    <name evidence="3" type="ORF">PC113_g1385</name>
    <name evidence="4" type="ORF">PC115_g2867</name>
    <name evidence="5" type="ORF">PC117_g1362</name>
    <name evidence="6" type="ORF">PC118_g964</name>
    <name evidence="7" type="ORF">PC129_g1854</name>
</gene>
<evidence type="ECO:0000256" key="2">
    <source>
        <dbReference type="SAM" id="SignalP"/>
    </source>
</evidence>
<dbReference type="Proteomes" id="UP000735874">
    <property type="component" value="Unassembled WGS sequence"/>
</dbReference>
<dbReference type="EMBL" id="RCMV01000031">
    <property type="protein sequence ID" value="KAG3227625.1"/>
    <property type="molecule type" value="Genomic_DNA"/>
</dbReference>
<evidence type="ECO:0000313" key="3">
    <source>
        <dbReference type="EMBL" id="KAG2868081.1"/>
    </source>
</evidence>
<feature type="chain" id="PRO_5044157300" evidence="2">
    <location>
        <begin position="22"/>
        <end position="88"/>
    </location>
</feature>